<dbReference type="Proteomes" id="UP000324897">
    <property type="component" value="Chromosome 6"/>
</dbReference>
<feature type="domain" description="Protein kinase" evidence="14">
    <location>
        <begin position="1"/>
        <end position="257"/>
    </location>
</feature>
<evidence type="ECO:0000256" key="12">
    <source>
        <dbReference type="PROSITE-ProRule" id="PRU00125"/>
    </source>
</evidence>
<evidence type="ECO:0000256" key="7">
    <source>
        <dbReference type="ARBA" id="ARBA00022777"/>
    </source>
</evidence>
<evidence type="ECO:0000256" key="10">
    <source>
        <dbReference type="ARBA" id="ARBA00047899"/>
    </source>
</evidence>
<dbReference type="GO" id="GO:0004674">
    <property type="term" value="F:protein serine/threonine kinase activity"/>
    <property type="evidence" value="ECO:0007669"/>
    <property type="project" value="UniProtKB-KW"/>
</dbReference>
<evidence type="ECO:0000256" key="4">
    <source>
        <dbReference type="ARBA" id="ARBA00022679"/>
    </source>
</evidence>
<evidence type="ECO:0000313" key="16">
    <source>
        <dbReference type="EMBL" id="TVU49323.1"/>
    </source>
</evidence>
<dbReference type="PROSITE" id="PS00108">
    <property type="entry name" value="PROTEIN_KINASE_ST"/>
    <property type="match status" value="1"/>
</dbReference>
<evidence type="ECO:0000313" key="17">
    <source>
        <dbReference type="Proteomes" id="UP000324897"/>
    </source>
</evidence>
<dbReference type="Gramene" id="TVU49323">
    <property type="protein sequence ID" value="TVU49323"/>
    <property type="gene ID" value="EJB05_00631"/>
</dbReference>
<proteinExistence type="inferred from homology"/>
<feature type="domain" description="LIM zinc-binding" evidence="15">
    <location>
        <begin position="299"/>
        <end position="360"/>
    </location>
</feature>
<evidence type="ECO:0000256" key="8">
    <source>
        <dbReference type="ARBA" id="ARBA00022833"/>
    </source>
</evidence>
<keyword evidence="8 12" id="KW-0862">Zinc</keyword>
<dbReference type="PANTHER" id="PTHR45707">
    <property type="entry name" value="C2 CALCIUM/LIPID-BINDING PLANT PHOSPHORIBOSYLTRANSFERASE FAMILY PROTEIN"/>
    <property type="match status" value="1"/>
</dbReference>
<evidence type="ECO:0000259" key="15">
    <source>
        <dbReference type="PROSITE" id="PS50023"/>
    </source>
</evidence>
<comment type="caution">
    <text evidence="16">The sequence shown here is derived from an EMBL/GenBank/DDBJ whole genome shotgun (WGS) entry which is preliminary data.</text>
</comment>
<comment type="similarity">
    <text evidence="1">Belongs to the protein kinase superfamily. TKL Ser/Thr protein kinase family.</text>
</comment>
<dbReference type="Pfam" id="PF00412">
    <property type="entry name" value="LIM"/>
    <property type="match status" value="1"/>
</dbReference>
<dbReference type="OrthoDB" id="1112565at2759"/>
<keyword evidence="9" id="KW-0067">ATP-binding</keyword>
<dbReference type="Pfam" id="PF00069">
    <property type="entry name" value="Pkinase"/>
    <property type="match status" value="1"/>
</dbReference>
<gene>
    <name evidence="16" type="ORF">EJB05_00631</name>
</gene>
<keyword evidence="17" id="KW-1185">Reference proteome</keyword>
<comment type="catalytic activity">
    <reaction evidence="10">
        <text>L-threonyl-[protein] + ATP = O-phospho-L-threonyl-[protein] + ADP + H(+)</text>
        <dbReference type="Rhea" id="RHEA:46608"/>
        <dbReference type="Rhea" id="RHEA-COMP:11060"/>
        <dbReference type="Rhea" id="RHEA-COMP:11605"/>
        <dbReference type="ChEBI" id="CHEBI:15378"/>
        <dbReference type="ChEBI" id="CHEBI:30013"/>
        <dbReference type="ChEBI" id="CHEBI:30616"/>
        <dbReference type="ChEBI" id="CHEBI:61977"/>
        <dbReference type="ChEBI" id="CHEBI:456216"/>
        <dbReference type="EC" id="2.7.11.1"/>
    </reaction>
</comment>
<dbReference type="SMART" id="SM00220">
    <property type="entry name" value="S_TKc"/>
    <property type="match status" value="1"/>
</dbReference>
<dbReference type="PANTHER" id="PTHR45707:SF71">
    <property type="entry name" value="PROTEIN KINASE DOMAIN-CONTAINING PROTEIN"/>
    <property type="match status" value="1"/>
</dbReference>
<dbReference type="CDD" id="cd09396">
    <property type="entry name" value="LIM_DA1"/>
    <property type="match status" value="1"/>
</dbReference>
<dbReference type="EMBL" id="RWGY01000002">
    <property type="protein sequence ID" value="TVU49323.1"/>
    <property type="molecule type" value="Genomic_DNA"/>
</dbReference>
<feature type="region of interest" description="Disordered" evidence="13">
    <location>
        <begin position="258"/>
        <end position="295"/>
    </location>
</feature>
<evidence type="ECO:0000256" key="5">
    <source>
        <dbReference type="ARBA" id="ARBA00022723"/>
    </source>
</evidence>
<keyword evidence="3" id="KW-0723">Serine/threonine-protein kinase</keyword>
<keyword evidence="5 12" id="KW-0479">Metal-binding</keyword>
<dbReference type="InterPro" id="IPR011009">
    <property type="entry name" value="Kinase-like_dom_sf"/>
</dbReference>
<dbReference type="Gene3D" id="2.10.110.10">
    <property type="entry name" value="Cysteine Rich Protein"/>
    <property type="match status" value="2"/>
</dbReference>
<evidence type="ECO:0000256" key="13">
    <source>
        <dbReference type="SAM" id="MobiDB-lite"/>
    </source>
</evidence>
<dbReference type="PROSITE" id="PS50011">
    <property type="entry name" value="PROTEIN_KINASE_DOM"/>
    <property type="match status" value="1"/>
</dbReference>
<dbReference type="SUPFAM" id="SSF57716">
    <property type="entry name" value="Glucocorticoid receptor-like (DNA-binding domain)"/>
    <property type="match status" value="2"/>
</dbReference>
<dbReference type="EC" id="2.7.11.1" evidence="2"/>
<evidence type="ECO:0000256" key="3">
    <source>
        <dbReference type="ARBA" id="ARBA00022527"/>
    </source>
</evidence>
<dbReference type="SMART" id="SM00132">
    <property type="entry name" value="LIM"/>
    <property type="match status" value="2"/>
</dbReference>
<evidence type="ECO:0000256" key="6">
    <source>
        <dbReference type="ARBA" id="ARBA00022741"/>
    </source>
</evidence>
<dbReference type="FunFam" id="1.10.510.10:FF:001023">
    <property type="entry name" value="Os07g0541700 protein"/>
    <property type="match status" value="1"/>
</dbReference>
<evidence type="ECO:0000259" key="14">
    <source>
        <dbReference type="PROSITE" id="PS50011"/>
    </source>
</evidence>
<keyword evidence="4" id="KW-0808">Transferase</keyword>
<keyword evidence="7" id="KW-0418">Kinase</keyword>
<dbReference type="Gene3D" id="1.10.510.10">
    <property type="entry name" value="Transferase(Phosphotransferase) domain 1"/>
    <property type="match status" value="1"/>
</dbReference>
<dbReference type="AlphaFoldDB" id="A0A5J9WMJ1"/>
<evidence type="ECO:0000256" key="9">
    <source>
        <dbReference type="ARBA" id="ARBA00022840"/>
    </source>
</evidence>
<sequence>GILSNGEMVAVKKLHSFPGIDDKQFEKEARALTFKHENIVRFLGSCNETRLATIKHEGKDLAVHEKEMLLCLEYMTKGSLESRIEDASRGLNWDKGYKIIKGICRGLHFLHEESQISPIIHGDLKPANILLTNEMVPKITDFGLSRLLGEEASRIYTKKRVTKKLDIFSLGAIVLEMITGEKNYPWSNGAERPEDYVENFDRRFKKWRKRLQQSNPASLEKDCKQIKQCIEIGLKCVKTEEKERPTIEEIIESLNNLDSMNGESSRRNVPVNNIPLNSSPGQNPPPQSNQSNGQRTSKWVCAGCKSPIVNEGKLMAMGSDWHYRCFKCSACNNPIHHNSRFFPKDNQPYHEACYNQRFTPRCSACNNLIPPNTRYFEKEGQKYHEACYKERFNLKCAKCHNFLPSDGNGRMEWNVGPSGEKKSFRNCGRTPPKIHPESCHLSVPYVDLGSLAKGQESSVDVFPNGSGVGKVITEVPLFCPSIVVAQPIQQWGRFKAMDFYKKLL</sequence>
<dbReference type="GO" id="GO:0046872">
    <property type="term" value="F:metal ion binding"/>
    <property type="evidence" value="ECO:0007669"/>
    <property type="project" value="UniProtKB-KW"/>
</dbReference>
<evidence type="ECO:0000256" key="2">
    <source>
        <dbReference type="ARBA" id="ARBA00012513"/>
    </source>
</evidence>
<organism evidence="16 17">
    <name type="scientific">Eragrostis curvula</name>
    <name type="common">weeping love grass</name>
    <dbReference type="NCBI Taxonomy" id="38414"/>
    <lineage>
        <taxon>Eukaryota</taxon>
        <taxon>Viridiplantae</taxon>
        <taxon>Streptophyta</taxon>
        <taxon>Embryophyta</taxon>
        <taxon>Tracheophyta</taxon>
        <taxon>Spermatophyta</taxon>
        <taxon>Magnoliopsida</taxon>
        <taxon>Liliopsida</taxon>
        <taxon>Poales</taxon>
        <taxon>Poaceae</taxon>
        <taxon>PACMAD clade</taxon>
        <taxon>Chloridoideae</taxon>
        <taxon>Eragrostideae</taxon>
        <taxon>Eragrostidinae</taxon>
        <taxon>Eragrostis</taxon>
    </lineage>
</organism>
<dbReference type="PROSITE" id="PS00478">
    <property type="entry name" value="LIM_DOMAIN_1"/>
    <property type="match status" value="1"/>
</dbReference>
<dbReference type="InterPro" id="IPR008271">
    <property type="entry name" value="Ser/Thr_kinase_AS"/>
</dbReference>
<dbReference type="PROSITE" id="PS50023">
    <property type="entry name" value="LIM_DOMAIN_2"/>
    <property type="match status" value="1"/>
</dbReference>
<dbReference type="InterPro" id="IPR001781">
    <property type="entry name" value="Znf_LIM"/>
</dbReference>
<dbReference type="GO" id="GO:0005524">
    <property type="term" value="F:ATP binding"/>
    <property type="evidence" value="ECO:0007669"/>
    <property type="project" value="UniProtKB-KW"/>
</dbReference>
<keyword evidence="6" id="KW-0547">Nucleotide-binding</keyword>
<dbReference type="InterPro" id="IPR000719">
    <property type="entry name" value="Prot_kinase_dom"/>
</dbReference>
<keyword evidence="12" id="KW-0440">LIM domain</keyword>
<reference evidence="16 17" key="1">
    <citation type="journal article" date="2019" name="Sci. Rep.">
        <title>A high-quality genome of Eragrostis curvula grass provides insights into Poaceae evolution and supports new strategies to enhance forage quality.</title>
        <authorList>
            <person name="Carballo J."/>
            <person name="Santos B.A.C.M."/>
            <person name="Zappacosta D."/>
            <person name="Garbus I."/>
            <person name="Selva J.P."/>
            <person name="Gallo C.A."/>
            <person name="Diaz A."/>
            <person name="Albertini E."/>
            <person name="Caccamo M."/>
            <person name="Echenique V."/>
        </authorList>
    </citation>
    <scope>NUCLEOTIDE SEQUENCE [LARGE SCALE GENOMIC DNA]</scope>
    <source>
        <strain evidence="17">cv. Victoria</strain>
        <tissue evidence="16">Leaf</tissue>
    </source>
</reference>
<evidence type="ECO:0000256" key="11">
    <source>
        <dbReference type="ARBA" id="ARBA00048679"/>
    </source>
</evidence>
<name>A0A5J9WMJ1_9POAL</name>
<protein>
    <recommendedName>
        <fullName evidence="2">non-specific serine/threonine protein kinase</fullName>
        <ecNumber evidence="2">2.7.11.1</ecNumber>
    </recommendedName>
</protein>
<feature type="non-terminal residue" evidence="16">
    <location>
        <position position="1"/>
    </location>
</feature>
<dbReference type="SUPFAM" id="SSF56112">
    <property type="entry name" value="Protein kinase-like (PK-like)"/>
    <property type="match status" value="1"/>
</dbReference>
<comment type="catalytic activity">
    <reaction evidence="11">
        <text>L-seryl-[protein] + ATP = O-phospho-L-seryl-[protein] + ADP + H(+)</text>
        <dbReference type="Rhea" id="RHEA:17989"/>
        <dbReference type="Rhea" id="RHEA-COMP:9863"/>
        <dbReference type="Rhea" id="RHEA-COMP:11604"/>
        <dbReference type="ChEBI" id="CHEBI:15378"/>
        <dbReference type="ChEBI" id="CHEBI:29999"/>
        <dbReference type="ChEBI" id="CHEBI:30616"/>
        <dbReference type="ChEBI" id="CHEBI:83421"/>
        <dbReference type="ChEBI" id="CHEBI:456216"/>
        <dbReference type="EC" id="2.7.11.1"/>
    </reaction>
</comment>
<accession>A0A5J9WMJ1</accession>
<evidence type="ECO:0000256" key="1">
    <source>
        <dbReference type="ARBA" id="ARBA00005843"/>
    </source>
</evidence>